<keyword evidence="4" id="KW-0574">Periplasm</keyword>
<keyword evidence="3" id="KW-0732">Signal</keyword>
<gene>
    <name evidence="6" type="ORF">EKO23_04205</name>
</gene>
<dbReference type="RefSeq" id="WP_134714403.1">
    <property type="nucleotide sequence ID" value="NZ_SDKM01000004.1"/>
</dbReference>
<dbReference type="InterPro" id="IPR001188">
    <property type="entry name" value="Sperm_putr-bd"/>
</dbReference>
<reference evidence="6 7" key="1">
    <citation type="submission" date="2019-01" db="EMBL/GenBank/DDBJ databases">
        <title>Nocardioides guangzhouensis sp. nov., an actinobacterium isolated from soil.</title>
        <authorList>
            <person name="Fu Y."/>
            <person name="Cai Y."/>
            <person name="Lin Z."/>
            <person name="Chen P."/>
        </authorList>
    </citation>
    <scope>NUCLEOTIDE SEQUENCE [LARGE SCALE GENOMIC DNA]</scope>
    <source>
        <strain evidence="6 7">130</strain>
    </source>
</reference>
<proteinExistence type="predicted"/>
<evidence type="ECO:0000313" key="6">
    <source>
        <dbReference type="EMBL" id="RYP88054.1"/>
    </source>
</evidence>
<feature type="region of interest" description="Disordered" evidence="5">
    <location>
        <begin position="40"/>
        <end position="60"/>
    </location>
</feature>
<dbReference type="Gene3D" id="3.40.190.10">
    <property type="entry name" value="Periplasmic binding protein-like II"/>
    <property type="match status" value="2"/>
</dbReference>
<evidence type="ECO:0000256" key="2">
    <source>
        <dbReference type="ARBA" id="ARBA00022448"/>
    </source>
</evidence>
<protein>
    <submittedName>
        <fullName evidence="6">Spermidine/putrescine ABC transporter substrate-binding protein</fullName>
    </submittedName>
</protein>
<dbReference type="AlphaFoldDB" id="A0A4Q4ZKU7"/>
<sequence>MPERRPGISGRSEVARRSVLKGGLAAFALAPLLQACGGNGTSSAGGGGTEKIPAPDNPITWDLSKKNPAIESGLRPERGSTLRIYNYADYLSPRMIKDFEKQYGVDIRLSTFNDADEALTKIAAGNLDFDLYFPSYDSLGRLVQADLLRPLNHDYLTNAGNLWPGFRDPWYDRGSRYTVPYTIYSTGIGWRTDKISDDIAALDNPYDCFWDTQYAGNLAILDDWHTAMAMVLLRNGQTNINSTDPDDIAMVRKQMLELQDTMNPKVTISMYTELPAGQYGLCQMWSGDAINTQYYLPKSKSIDIMRYWFPEDGVGEVDNDLVVCLAQGKNPVAAHFFINDLLDEKIAETNFGFTGYQPPLTAFTPETLVSKGYVPENLASAVVTEKAFDVGVPLLQLPAAADAAYHQIWQEFKAGG</sequence>
<evidence type="ECO:0000256" key="1">
    <source>
        <dbReference type="ARBA" id="ARBA00004418"/>
    </source>
</evidence>
<keyword evidence="7" id="KW-1185">Reference proteome</keyword>
<dbReference type="SUPFAM" id="SSF53850">
    <property type="entry name" value="Periplasmic binding protein-like II"/>
    <property type="match status" value="1"/>
</dbReference>
<dbReference type="GO" id="GO:0015846">
    <property type="term" value="P:polyamine transport"/>
    <property type="evidence" value="ECO:0007669"/>
    <property type="project" value="InterPro"/>
</dbReference>
<feature type="compositionally biased region" description="Gly residues" evidence="5">
    <location>
        <begin position="40"/>
        <end position="49"/>
    </location>
</feature>
<dbReference type="Proteomes" id="UP000295198">
    <property type="component" value="Unassembled WGS sequence"/>
</dbReference>
<dbReference type="GO" id="GO:0019808">
    <property type="term" value="F:polyamine binding"/>
    <property type="evidence" value="ECO:0007669"/>
    <property type="project" value="InterPro"/>
</dbReference>
<evidence type="ECO:0000256" key="4">
    <source>
        <dbReference type="ARBA" id="ARBA00022764"/>
    </source>
</evidence>
<evidence type="ECO:0000256" key="5">
    <source>
        <dbReference type="SAM" id="MobiDB-lite"/>
    </source>
</evidence>
<dbReference type="EMBL" id="SDKM01000004">
    <property type="protein sequence ID" value="RYP88054.1"/>
    <property type="molecule type" value="Genomic_DNA"/>
</dbReference>
<dbReference type="GO" id="GO:0042597">
    <property type="term" value="C:periplasmic space"/>
    <property type="evidence" value="ECO:0007669"/>
    <property type="project" value="UniProtKB-SubCell"/>
</dbReference>
<evidence type="ECO:0000256" key="3">
    <source>
        <dbReference type="ARBA" id="ARBA00022729"/>
    </source>
</evidence>
<keyword evidence="2" id="KW-0813">Transport</keyword>
<accession>A0A4Q4ZKU7</accession>
<organism evidence="6 7">
    <name type="scientific">Nocardioides guangzhouensis</name>
    <dbReference type="NCBI Taxonomy" id="2497878"/>
    <lineage>
        <taxon>Bacteria</taxon>
        <taxon>Bacillati</taxon>
        <taxon>Actinomycetota</taxon>
        <taxon>Actinomycetes</taxon>
        <taxon>Propionibacteriales</taxon>
        <taxon>Nocardioidaceae</taxon>
        <taxon>Nocardioides</taxon>
    </lineage>
</organism>
<dbReference type="PANTHER" id="PTHR30222">
    <property type="entry name" value="SPERMIDINE/PUTRESCINE-BINDING PERIPLASMIC PROTEIN"/>
    <property type="match status" value="1"/>
</dbReference>
<dbReference type="OrthoDB" id="9769319at2"/>
<dbReference type="PRINTS" id="PR00909">
    <property type="entry name" value="SPERMDNBNDNG"/>
</dbReference>
<dbReference type="CDD" id="cd13590">
    <property type="entry name" value="PBP2_PotD_PotF_like"/>
    <property type="match status" value="1"/>
</dbReference>
<dbReference type="Pfam" id="PF13416">
    <property type="entry name" value="SBP_bac_8"/>
    <property type="match status" value="1"/>
</dbReference>
<comment type="caution">
    <text evidence="6">The sequence shown here is derived from an EMBL/GenBank/DDBJ whole genome shotgun (WGS) entry which is preliminary data.</text>
</comment>
<name>A0A4Q4ZKU7_9ACTN</name>
<comment type="subcellular location">
    <subcellularLocation>
        <location evidence="1">Periplasm</location>
    </subcellularLocation>
</comment>
<dbReference type="PANTHER" id="PTHR30222:SF17">
    <property type="entry name" value="SPERMIDINE_PUTRESCINE-BINDING PERIPLASMIC PROTEIN"/>
    <property type="match status" value="1"/>
</dbReference>
<dbReference type="InterPro" id="IPR006059">
    <property type="entry name" value="SBP"/>
</dbReference>
<evidence type="ECO:0000313" key="7">
    <source>
        <dbReference type="Proteomes" id="UP000295198"/>
    </source>
</evidence>